<dbReference type="Proteomes" id="UP000281547">
    <property type="component" value="Unassembled WGS sequence"/>
</dbReference>
<dbReference type="AlphaFoldDB" id="A0A433XKP2"/>
<protein>
    <recommendedName>
        <fullName evidence="4">Tat pathway signal sequence domain protein</fullName>
    </recommendedName>
</protein>
<comment type="caution">
    <text evidence="2">The sequence shown here is derived from an EMBL/GenBank/DDBJ whole genome shotgun (WGS) entry which is preliminary data.</text>
</comment>
<name>A0A433XKP2_9HYPH</name>
<organism evidence="2 3">
    <name type="scientific">Arsenicitalea aurantiaca</name>
    <dbReference type="NCBI Taxonomy" id="1783274"/>
    <lineage>
        <taxon>Bacteria</taxon>
        <taxon>Pseudomonadati</taxon>
        <taxon>Pseudomonadota</taxon>
        <taxon>Alphaproteobacteria</taxon>
        <taxon>Hyphomicrobiales</taxon>
        <taxon>Devosiaceae</taxon>
        <taxon>Arsenicitalea</taxon>
    </lineage>
</organism>
<proteinExistence type="predicted"/>
<accession>A0A433XKP2</accession>
<dbReference type="RefSeq" id="WP_127186697.1">
    <property type="nucleotide sequence ID" value="NZ_RZNJ01000001.1"/>
</dbReference>
<evidence type="ECO:0008006" key="4">
    <source>
        <dbReference type="Google" id="ProtNLM"/>
    </source>
</evidence>
<evidence type="ECO:0000313" key="2">
    <source>
        <dbReference type="EMBL" id="RUT34578.1"/>
    </source>
</evidence>
<dbReference type="OrthoDB" id="7707524at2"/>
<sequence length="139" mass="14228">MRSVCALGLVMMAGLVSLGPAIGAEGRLTLDLNGLEPIEAGCRATFVGHNGLAEDIARTGFEMVLFSPEGLVTRMVVLDFGALDAGRTKVMQFTLAGTECAGIGRVLINDVERCEGPADAGACLGGLVAESRSGIAFGL</sequence>
<gene>
    <name evidence="2" type="ORF">EMQ25_01030</name>
</gene>
<reference evidence="2 3" key="1">
    <citation type="journal article" date="2016" name="Int. J. Syst. Evol. Microbiol.">
        <title>Arsenicitalea aurantiaca gen. nov., sp. nov., a new member of the family Hyphomicrobiaceae, isolated from high-arsenic sediment.</title>
        <authorList>
            <person name="Mu Y."/>
            <person name="Zhou L."/>
            <person name="Zeng X.C."/>
            <person name="Liu L."/>
            <person name="Pan Y."/>
            <person name="Chen X."/>
            <person name="Wang J."/>
            <person name="Li S."/>
            <person name="Li W.J."/>
            <person name="Wang Y."/>
        </authorList>
    </citation>
    <scope>NUCLEOTIDE SEQUENCE [LARGE SCALE GENOMIC DNA]</scope>
    <source>
        <strain evidence="2 3">42-50</strain>
    </source>
</reference>
<feature type="chain" id="PRO_5019034993" description="Tat pathway signal sequence domain protein" evidence="1">
    <location>
        <begin position="24"/>
        <end position="139"/>
    </location>
</feature>
<feature type="signal peptide" evidence="1">
    <location>
        <begin position="1"/>
        <end position="23"/>
    </location>
</feature>
<keyword evidence="1" id="KW-0732">Signal</keyword>
<evidence type="ECO:0000256" key="1">
    <source>
        <dbReference type="SAM" id="SignalP"/>
    </source>
</evidence>
<keyword evidence="3" id="KW-1185">Reference proteome</keyword>
<evidence type="ECO:0000313" key="3">
    <source>
        <dbReference type="Proteomes" id="UP000281547"/>
    </source>
</evidence>
<dbReference type="EMBL" id="RZNJ01000001">
    <property type="protein sequence ID" value="RUT34578.1"/>
    <property type="molecule type" value="Genomic_DNA"/>
</dbReference>